<sequence>MLPGRDADIGDADAQQVAANFIRRARYRRSQQQDSTPSFYFSIRQEFQNEQLFFGLSVSLERASDAIMLAQMRGVKSVTPITFVRRPQPYANKVQLATKPSPKQISEHFSSLSACGVDKAHAEGINGTGIKVAVIDTGVDYTHPALGGCFGPTCKVSFGFDFVGDSYDGSNDPAPDSDPLSQCGPHGTHVSGIIGAQDKRYHLVGVAPGATLGMYRVFGCTGGTADDVLMKAMETAYEDGADIISISIGAPAGWTESPTAKVASQIAKKGRVVSVAAGNDGYAGMFFPSTPAVGSDVISVGSVDNAYYIVFNATISGASTGSVPYYSARPLLIPPLSLYATSFDTTVTSDACDPLPDYTPDLGKAIVLTKRGGCSLEQKFRNIAAYNGKYVIIYNTNIAPVYIEPANGILKSAMIGADDGKWLVDQLQQGLAVKMAFPDSPVLGVANTFTGGTVSSFSSYGPTFDMSSQTDLAAPGGSILGLWPVPLGNYSIVSGTSMAAPYIAGAAALLLQAAREGRTSLSESVMERFRSTAMPVFNATNSSRAFLETVAKQGAGLLQLNNAIHYTTHVFPSLLSLNDTSSMGKVQSFTIVNNGDSQMSYSITHEPAGTALTYPKNSPYPFAGPVPLVDAHASVSITPMTLSIDPGENQTIQVVFTPPSGPSPDPSTFPVFSGFIKVASSPLNESLTVAYLGLAAKMSSLKLLDTGNGVTKNYPLPAVLVGSTGKIQRLPRTYTFENGDVPVMQFRLVGGSRSVKVDLVETATQSVVDNVPLFASGSRNMLDTSMLAGTGLLAYAGKGGAYTLEPESTDHTFINFASESEPLGTRGTASNTIRPASSAGQVASSSFLPRNTMDPDYGIYALAWDGTVDGVGKVKPGDYQLHLKALRPGYDIPQDGGNSTSSTAAMDSDGSSPWEEWYSPIVRVR</sequence>
<dbReference type="GeneID" id="25262657"/>
<dbReference type="PRINTS" id="PR00723">
    <property type="entry name" value="SUBTILISIN"/>
</dbReference>
<keyword evidence="6 8" id="KW-0720">Serine protease</keyword>
<feature type="active site" description="Charge relay system" evidence="7 8">
    <location>
        <position position="136"/>
    </location>
</feature>
<dbReference type="SUPFAM" id="SSF52743">
    <property type="entry name" value="Subtilisin-like"/>
    <property type="match status" value="1"/>
</dbReference>
<feature type="domain" description="C5a peptidase/Subtilisin-like protease SBT2-like Fn3-like" evidence="13">
    <location>
        <begin position="576"/>
        <end position="691"/>
    </location>
</feature>
<dbReference type="InterPro" id="IPR023827">
    <property type="entry name" value="Peptidase_S8_Asp-AS"/>
</dbReference>
<evidence type="ECO:0000256" key="6">
    <source>
        <dbReference type="ARBA" id="ARBA00022825"/>
    </source>
</evidence>
<evidence type="ECO:0000259" key="11">
    <source>
        <dbReference type="Pfam" id="PF00082"/>
    </source>
</evidence>
<protein>
    <submittedName>
        <fullName evidence="14">Subtilisin-like protein</fullName>
    </submittedName>
</protein>
<dbReference type="Gene3D" id="2.60.40.10">
    <property type="entry name" value="Immunoglobulins"/>
    <property type="match status" value="1"/>
</dbReference>
<keyword evidence="2" id="KW-0964">Secreted</keyword>
<proteinExistence type="inferred from homology"/>
<dbReference type="InParanoid" id="A0A066VFT7"/>
<evidence type="ECO:0000259" key="12">
    <source>
        <dbReference type="Pfam" id="PF02225"/>
    </source>
</evidence>
<keyword evidence="2" id="KW-0134">Cell wall</keyword>
<dbReference type="HOGENOM" id="CLU_003559_1_1_1"/>
<evidence type="ECO:0000256" key="10">
    <source>
        <dbReference type="SAM" id="MobiDB-lite"/>
    </source>
</evidence>
<dbReference type="InterPro" id="IPR013783">
    <property type="entry name" value="Ig-like_fold"/>
</dbReference>
<dbReference type="InterPro" id="IPR023828">
    <property type="entry name" value="Peptidase_S8_Ser-AS"/>
</dbReference>
<dbReference type="InterPro" id="IPR036852">
    <property type="entry name" value="Peptidase_S8/S53_dom_sf"/>
</dbReference>
<evidence type="ECO:0000256" key="8">
    <source>
        <dbReference type="PROSITE-ProRule" id="PRU01240"/>
    </source>
</evidence>
<evidence type="ECO:0000256" key="7">
    <source>
        <dbReference type="PIRSR" id="PIRSR615500-1"/>
    </source>
</evidence>
<dbReference type="PANTHER" id="PTHR43806:SF66">
    <property type="entry name" value="SERIN ENDOPEPTIDASE"/>
    <property type="match status" value="1"/>
</dbReference>
<evidence type="ECO:0000313" key="14">
    <source>
        <dbReference type="EMBL" id="KDN39168.1"/>
    </source>
</evidence>
<dbReference type="InterPro" id="IPR022398">
    <property type="entry name" value="Peptidase_S8_His-AS"/>
</dbReference>
<keyword evidence="3 8" id="KW-0645">Protease</keyword>
<feature type="active site" description="Charge relay system" evidence="7 8">
    <location>
        <position position="186"/>
    </location>
</feature>
<dbReference type="PROSITE" id="PS00138">
    <property type="entry name" value="SUBTILASE_SER"/>
    <property type="match status" value="1"/>
</dbReference>
<dbReference type="InterPro" id="IPR050131">
    <property type="entry name" value="Peptidase_S8_subtilisin-like"/>
</dbReference>
<dbReference type="PANTHER" id="PTHR43806">
    <property type="entry name" value="PEPTIDASE S8"/>
    <property type="match status" value="1"/>
</dbReference>
<dbReference type="GO" id="GO:0005615">
    <property type="term" value="C:extracellular space"/>
    <property type="evidence" value="ECO:0007669"/>
    <property type="project" value="TreeGrafter"/>
</dbReference>
<name>A0A066VFT7_TILAU</name>
<reference evidence="14 15" key="1">
    <citation type="submission" date="2014-05" db="EMBL/GenBank/DDBJ databases">
        <title>Draft genome sequence of a rare smut relative, Tilletiaria anomala UBC 951.</title>
        <authorList>
            <consortium name="DOE Joint Genome Institute"/>
            <person name="Toome M."/>
            <person name="Kuo A."/>
            <person name="Henrissat B."/>
            <person name="Lipzen A."/>
            <person name="Tritt A."/>
            <person name="Yoshinaga Y."/>
            <person name="Zane M."/>
            <person name="Barry K."/>
            <person name="Grigoriev I.V."/>
            <person name="Spatafora J.W."/>
            <person name="Aimea M.C."/>
        </authorList>
    </citation>
    <scope>NUCLEOTIDE SEQUENCE [LARGE SCALE GENOMIC DNA]</scope>
    <source>
        <strain evidence="14 15">UBC 951</strain>
    </source>
</reference>
<accession>A0A066VFT7</accession>
<keyword evidence="5 8" id="KW-0378">Hydrolase</keyword>
<evidence type="ECO:0000256" key="2">
    <source>
        <dbReference type="ARBA" id="ARBA00022512"/>
    </source>
</evidence>
<dbReference type="AlphaFoldDB" id="A0A066VFT7"/>
<evidence type="ECO:0000256" key="9">
    <source>
        <dbReference type="RuleBase" id="RU003355"/>
    </source>
</evidence>
<dbReference type="Pfam" id="PF00082">
    <property type="entry name" value="Peptidase_S8"/>
    <property type="match status" value="1"/>
</dbReference>
<dbReference type="GO" id="GO:0016020">
    <property type="term" value="C:membrane"/>
    <property type="evidence" value="ECO:0007669"/>
    <property type="project" value="InterPro"/>
</dbReference>
<keyword evidence="15" id="KW-1185">Reference proteome</keyword>
<evidence type="ECO:0000256" key="3">
    <source>
        <dbReference type="ARBA" id="ARBA00022670"/>
    </source>
</evidence>
<dbReference type="Pfam" id="PF06280">
    <property type="entry name" value="fn3_5"/>
    <property type="match status" value="1"/>
</dbReference>
<dbReference type="InterPro" id="IPR003137">
    <property type="entry name" value="PA_domain"/>
</dbReference>
<dbReference type="OMA" id="WDTWTSP"/>
<feature type="active site" description="Charge relay system" evidence="7 8">
    <location>
        <position position="497"/>
    </location>
</feature>
<dbReference type="Proteomes" id="UP000027361">
    <property type="component" value="Unassembled WGS sequence"/>
</dbReference>
<feature type="region of interest" description="Disordered" evidence="10">
    <location>
        <begin position="890"/>
        <end position="912"/>
    </location>
</feature>
<evidence type="ECO:0000313" key="15">
    <source>
        <dbReference type="Proteomes" id="UP000027361"/>
    </source>
</evidence>
<dbReference type="EMBL" id="JMSN01000108">
    <property type="protein sequence ID" value="KDN39168.1"/>
    <property type="molecule type" value="Genomic_DNA"/>
</dbReference>
<dbReference type="Pfam" id="PF02225">
    <property type="entry name" value="PA"/>
    <property type="match status" value="1"/>
</dbReference>
<evidence type="ECO:0000256" key="4">
    <source>
        <dbReference type="ARBA" id="ARBA00022729"/>
    </source>
</evidence>
<dbReference type="InterPro" id="IPR015500">
    <property type="entry name" value="Peptidase_S8_subtilisin-rel"/>
</dbReference>
<comment type="similarity">
    <text evidence="1 8 9">Belongs to the peptidase S8 family.</text>
</comment>
<dbReference type="PROSITE" id="PS00136">
    <property type="entry name" value="SUBTILASE_ASP"/>
    <property type="match status" value="1"/>
</dbReference>
<evidence type="ECO:0000256" key="5">
    <source>
        <dbReference type="ARBA" id="ARBA00022801"/>
    </source>
</evidence>
<evidence type="ECO:0000259" key="13">
    <source>
        <dbReference type="Pfam" id="PF06280"/>
    </source>
</evidence>
<dbReference type="Gene3D" id="3.40.50.200">
    <property type="entry name" value="Peptidase S8/S53 domain"/>
    <property type="match status" value="2"/>
</dbReference>
<feature type="domain" description="Peptidase S8/S53" evidence="11">
    <location>
        <begin position="127"/>
        <end position="521"/>
    </location>
</feature>
<dbReference type="OrthoDB" id="206201at2759"/>
<dbReference type="STRING" id="1037660.A0A066VFT7"/>
<dbReference type="InterPro" id="IPR000209">
    <property type="entry name" value="Peptidase_S8/S53_dom"/>
</dbReference>
<keyword evidence="4" id="KW-0732">Signal</keyword>
<dbReference type="CDD" id="cd07489">
    <property type="entry name" value="Peptidases_S8_5"/>
    <property type="match status" value="1"/>
</dbReference>
<evidence type="ECO:0000256" key="1">
    <source>
        <dbReference type="ARBA" id="ARBA00011073"/>
    </source>
</evidence>
<organism evidence="14 15">
    <name type="scientific">Tilletiaria anomala (strain ATCC 24038 / CBS 436.72 / UBC 951)</name>
    <dbReference type="NCBI Taxonomy" id="1037660"/>
    <lineage>
        <taxon>Eukaryota</taxon>
        <taxon>Fungi</taxon>
        <taxon>Dikarya</taxon>
        <taxon>Basidiomycota</taxon>
        <taxon>Ustilaginomycotina</taxon>
        <taxon>Exobasidiomycetes</taxon>
        <taxon>Georgefischeriales</taxon>
        <taxon>Tilletiariaceae</taxon>
        <taxon>Tilletiaria</taxon>
    </lineage>
</organism>
<dbReference type="GO" id="GO:0004252">
    <property type="term" value="F:serine-type endopeptidase activity"/>
    <property type="evidence" value="ECO:0007669"/>
    <property type="project" value="UniProtKB-UniRule"/>
</dbReference>
<dbReference type="Gene3D" id="3.50.30.30">
    <property type="match status" value="1"/>
</dbReference>
<dbReference type="GO" id="GO:0006508">
    <property type="term" value="P:proteolysis"/>
    <property type="evidence" value="ECO:0007669"/>
    <property type="project" value="UniProtKB-KW"/>
</dbReference>
<comment type="caution">
    <text evidence="14">The sequence shown here is derived from an EMBL/GenBank/DDBJ whole genome shotgun (WGS) entry which is preliminary data.</text>
</comment>
<dbReference type="PROSITE" id="PS51892">
    <property type="entry name" value="SUBTILASE"/>
    <property type="match status" value="1"/>
</dbReference>
<dbReference type="InterPro" id="IPR010435">
    <property type="entry name" value="C5a/SBT2-like_Fn3"/>
</dbReference>
<feature type="domain" description="PA" evidence="12">
    <location>
        <begin position="348"/>
        <end position="423"/>
    </location>
</feature>
<dbReference type="RefSeq" id="XP_013240949.1">
    <property type="nucleotide sequence ID" value="XM_013385495.1"/>
</dbReference>
<dbReference type="InterPro" id="IPR034187">
    <property type="entry name" value="Peptidases_S8_5"/>
</dbReference>
<gene>
    <name evidence="14" type="ORF">K437DRAFT_228169</name>
</gene>
<dbReference type="PROSITE" id="PS00137">
    <property type="entry name" value="SUBTILASE_HIS"/>
    <property type="match status" value="1"/>
</dbReference>
<feature type="compositionally biased region" description="Polar residues" evidence="10">
    <location>
        <begin position="896"/>
        <end position="911"/>
    </location>
</feature>